<feature type="compositionally biased region" description="Basic and acidic residues" evidence="1">
    <location>
        <begin position="1005"/>
        <end position="1023"/>
    </location>
</feature>
<accession>A0ABR2L098</accession>
<feature type="compositionally biased region" description="Basic and acidic residues" evidence="1">
    <location>
        <begin position="853"/>
        <end position="865"/>
    </location>
</feature>
<evidence type="ECO:0000313" key="3">
    <source>
        <dbReference type="Proteomes" id="UP001470230"/>
    </source>
</evidence>
<feature type="compositionally biased region" description="Basic and acidic residues" evidence="1">
    <location>
        <begin position="878"/>
        <end position="910"/>
    </location>
</feature>
<keyword evidence="3" id="KW-1185">Reference proteome</keyword>
<reference evidence="2 3" key="1">
    <citation type="submission" date="2024-04" db="EMBL/GenBank/DDBJ databases">
        <title>Tritrichomonas musculus Genome.</title>
        <authorList>
            <person name="Alves-Ferreira E."/>
            <person name="Grigg M."/>
            <person name="Lorenzi H."/>
            <person name="Galac M."/>
        </authorList>
    </citation>
    <scope>NUCLEOTIDE SEQUENCE [LARGE SCALE GENOMIC DNA]</scope>
    <source>
        <strain evidence="2 3">EAF2021</strain>
    </source>
</reference>
<comment type="caution">
    <text evidence="2">The sequence shown here is derived from an EMBL/GenBank/DDBJ whole genome shotgun (WGS) entry which is preliminary data.</text>
</comment>
<evidence type="ECO:0000256" key="1">
    <source>
        <dbReference type="SAM" id="MobiDB-lite"/>
    </source>
</evidence>
<feature type="compositionally biased region" description="Acidic residues" evidence="1">
    <location>
        <begin position="911"/>
        <end position="921"/>
    </location>
</feature>
<proteinExistence type="predicted"/>
<gene>
    <name evidence="2" type="ORF">M9Y10_014645</name>
</gene>
<dbReference type="PANTHER" id="PTHR23005">
    <property type="entry name" value="RETINITIS PIGMENTOSA 1 PROTEIN"/>
    <property type="match status" value="1"/>
</dbReference>
<evidence type="ECO:0000313" key="2">
    <source>
        <dbReference type="EMBL" id="KAK8896728.1"/>
    </source>
</evidence>
<organism evidence="2 3">
    <name type="scientific">Tritrichomonas musculus</name>
    <dbReference type="NCBI Taxonomy" id="1915356"/>
    <lineage>
        <taxon>Eukaryota</taxon>
        <taxon>Metamonada</taxon>
        <taxon>Parabasalia</taxon>
        <taxon>Tritrichomonadida</taxon>
        <taxon>Tritrichomonadidae</taxon>
        <taxon>Tritrichomonas</taxon>
    </lineage>
</organism>
<feature type="region of interest" description="Disordered" evidence="1">
    <location>
        <begin position="853"/>
        <end position="1043"/>
    </location>
</feature>
<sequence length="1614" mass="185033">MGKAQNSIINLANAAKSKIPASDVLQIVQTFRQDLSLNWIKDFIQSNLAAEDLVQTWLNLFTLVDHSDVNVRVATFGAIGALILMTAPIYPNILTETFCQAVPSVDFSPNKSVSLISSYLYLVNYLPFTLRNNFIERVNIMPHFSSDISQFIRHIPHLIPLMKPLDCDIQKAFLRSIVVSFARSQSAGFNEAVLEMVKLNPEVLLDDSFEFLISNNIVSAILSLASTFMLDETIFKFLSEHYLQLFEKEAMKILRNPESQLGDVENSVSIISTLLKMSRQVEGLNGIDFSLFPKHYRKFILQIDPNIESLKIDEDKDSQIIIQSKLRALIHIKDGNFVLSIFDKFSELNQKGDTFTTFVNCFQMCFNKIKYVNSQTVAKIIGRIILTKTDTWVEQNSIIELIGEIGDEGTLFMNDFEETSINILLNSAVSQHDPLVKNAISKLCKLATQDTLQTIIKFLYSCDLFDMKVTRRILLILNALVHEFGPEQFVQFKGIVREITLFNQDVKIVGNAFSFLRKIDFKADQQIVDCGINWICILYRSYTQIELGLSTSINNKSDDPNMNIVVPNVLSIIETDIISSDLLFTKSSVMKSLNSIFKFLIQQEIGNAISVFPEMIQLNPNLIKLCHMSIEDVLKVFNESRSYKTTALACDEMKHEDIHLIPILSKVIDKILQERVIFVPYLASMYRLMMSNQEYEEKIKQRLSEAEYKLFQMKLKKNRCSLTQAQFNSLPTSELCFEFIDGPILIDDLFSLDFPHLKFVFQNRDHFVVKSGFEEISKLSFQKVPIQTMKIKPFERDLTTSLIPELTLNGTLSKSLILINSFFESSDLKRDQKLFDNLFNYLVMRLDETSQKIEEKQKEEQDRIQSKASCSIDSNGNEENKANEENIENKVNDTNNENKNELNNENKSEDTNIENENEDNNNNENKSEDTNNENKSEDTSIENKSEDTNNENENEDTNNENKSEDTNIENENEDNNNNNENKSEDTNNENKVDDNNNESSNEVSNENKVEDTNNESKADDSNKDSQNSGEQTETKNEDEEEVSLSDLIYTKERIIKAIKSGLKYSIKFNFTVNDDTIISLLCHKVLLPLLTKKINDKQKVLKAIYDKLHVKEDTALLLNVLPDINEKNSFTLYDFAISLDTERQFHLFFEHHFRLKKKILKKLCFWVQRYNYSGEELVQLMQSIFDSIGEVQSNLKILFILRLVQSFLCSLAQYSAEKSDFQPRHAMPFIQSLADIFKPIQTADIDSLHNEISSIFNYVFIYIRPTQDVASSFNTFDLQLKHTSVYLRPMTTSYVFSSLSSFRLSKSGIQPLLTSSMTSYSTKLMVLKAFRILLFPNASTQSFCLFEMSMPLLFKTVEKFKNSPEFATVIAEIFLRAMKHPNFNNIKSVFVPQAVNIAFTILPSSASFIYYAPVLQQLLVPLGCKANLSTFNAKNDTFIKVSQQAIVIILNFMQFVNSNSRTSMYNISSIYSNCCDFLILNELRNKTAKTATAAEKKMNDIKLQKLLFVRHIFLIDPDSVTRKALINSISQNFDGFDRNYYLFSKVALLRTHFLQCYVLVCEYLKNSTEKDKKEFMSLMNDNVKVFSSQNKFESLSKLMEGKVMEGAVLASACQ</sequence>
<dbReference type="InterPro" id="IPR016024">
    <property type="entry name" value="ARM-type_fold"/>
</dbReference>
<feature type="compositionally biased region" description="Acidic residues" evidence="1">
    <location>
        <begin position="948"/>
        <end position="958"/>
    </location>
</feature>
<protein>
    <submittedName>
        <fullName evidence="2">Uncharacterized protein</fullName>
    </submittedName>
</protein>
<feature type="compositionally biased region" description="Basic and acidic residues" evidence="1">
    <location>
        <begin position="925"/>
        <end position="947"/>
    </location>
</feature>
<dbReference type="EMBL" id="JAPFFF010000002">
    <property type="protein sequence ID" value="KAK8896728.1"/>
    <property type="molecule type" value="Genomic_DNA"/>
</dbReference>
<dbReference type="PANTHER" id="PTHR23005:SF3">
    <property type="entry name" value="RETINITIS PIGMENTOSA 1-LIKE 1 PROTEIN"/>
    <property type="match status" value="1"/>
</dbReference>
<dbReference type="Proteomes" id="UP001470230">
    <property type="component" value="Unassembled WGS sequence"/>
</dbReference>
<dbReference type="SUPFAM" id="SSF48371">
    <property type="entry name" value="ARM repeat"/>
    <property type="match status" value="1"/>
</dbReference>
<name>A0ABR2L098_9EUKA</name>
<feature type="compositionally biased region" description="Basic and acidic residues" evidence="1">
    <location>
        <begin position="981"/>
        <end position="994"/>
    </location>
</feature>